<dbReference type="InterPro" id="IPR002048">
    <property type="entry name" value="EF_hand_dom"/>
</dbReference>
<feature type="region of interest" description="Disordered" evidence="1">
    <location>
        <begin position="125"/>
        <end position="144"/>
    </location>
</feature>
<gene>
    <name evidence="4" type="ORF">GCM10011322_46870</name>
</gene>
<reference evidence="4 5" key="1">
    <citation type="journal article" date="2014" name="Int. J. Syst. Evol. Microbiol.">
        <title>Complete genome sequence of Corynebacterium casei LMG S-19264T (=DSM 44701T), isolated from a smear-ripened cheese.</title>
        <authorList>
            <consortium name="US DOE Joint Genome Institute (JGI-PGF)"/>
            <person name="Walter F."/>
            <person name="Albersmeier A."/>
            <person name="Kalinowski J."/>
            <person name="Ruckert C."/>
        </authorList>
    </citation>
    <scope>NUCLEOTIDE SEQUENCE [LARGE SCALE GENOMIC DNA]</scope>
    <source>
        <strain evidence="4 5">CGMCC 1.9161</strain>
    </source>
</reference>
<dbReference type="Pfam" id="PF13202">
    <property type="entry name" value="EF-hand_5"/>
    <property type="match status" value="1"/>
</dbReference>
<evidence type="ECO:0000259" key="3">
    <source>
        <dbReference type="PROSITE" id="PS50222"/>
    </source>
</evidence>
<dbReference type="GO" id="GO:0005509">
    <property type="term" value="F:calcium ion binding"/>
    <property type="evidence" value="ECO:0007669"/>
    <property type="project" value="InterPro"/>
</dbReference>
<dbReference type="EMBL" id="BMMF01000020">
    <property type="protein sequence ID" value="GGK54707.1"/>
    <property type="molecule type" value="Genomic_DNA"/>
</dbReference>
<feature type="domain" description="EF-hand" evidence="3">
    <location>
        <begin position="21"/>
        <end position="56"/>
    </location>
</feature>
<dbReference type="Proteomes" id="UP000600449">
    <property type="component" value="Unassembled WGS sequence"/>
</dbReference>
<evidence type="ECO:0000313" key="4">
    <source>
        <dbReference type="EMBL" id="GGK54707.1"/>
    </source>
</evidence>
<dbReference type="Gene3D" id="1.10.238.10">
    <property type="entry name" value="EF-hand"/>
    <property type="match status" value="1"/>
</dbReference>
<proteinExistence type="predicted"/>
<protein>
    <recommendedName>
        <fullName evidence="3">EF-hand domain-containing protein</fullName>
    </recommendedName>
</protein>
<keyword evidence="2" id="KW-0732">Signal</keyword>
<evidence type="ECO:0000256" key="1">
    <source>
        <dbReference type="SAM" id="MobiDB-lite"/>
    </source>
</evidence>
<dbReference type="SUPFAM" id="SSF47473">
    <property type="entry name" value="EF-hand"/>
    <property type="match status" value="1"/>
</dbReference>
<organism evidence="4 5">
    <name type="scientific">Salinarimonas ramus</name>
    <dbReference type="NCBI Taxonomy" id="690164"/>
    <lineage>
        <taxon>Bacteria</taxon>
        <taxon>Pseudomonadati</taxon>
        <taxon>Pseudomonadota</taxon>
        <taxon>Alphaproteobacteria</taxon>
        <taxon>Hyphomicrobiales</taxon>
        <taxon>Salinarimonadaceae</taxon>
        <taxon>Salinarimonas</taxon>
    </lineage>
</organism>
<dbReference type="InterPro" id="IPR018247">
    <property type="entry name" value="EF_Hand_1_Ca_BS"/>
</dbReference>
<feature type="chain" id="PRO_5036954126" description="EF-hand domain-containing protein" evidence="2">
    <location>
        <begin position="27"/>
        <end position="144"/>
    </location>
</feature>
<evidence type="ECO:0000313" key="5">
    <source>
        <dbReference type="Proteomes" id="UP000600449"/>
    </source>
</evidence>
<name>A0A917VA36_9HYPH</name>
<comment type="caution">
    <text evidence="4">The sequence shown here is derived from an EMBL/GenBank/DDBJ whole genome shotgun (WGS) entry which is preliminary data.</text>
</comment>
<dbReference type="PROSITE" id="PS00018">
    <property type="entry name" value="EF_HAND_1"/>
    <property type="match status" value="3"/>
</dbReference>
<dbReference type="AlphaFoldDB" id="A0A917VA36"/>
<feature type="signal peptide" evidence="2">
    <location>
        <begin position="1"/>
        <end position="26"/>
    </location>
</feature>
<dbReference type="InterPro" id="IPR011992">
    <property type="entry name" value="EF-hand-dom_pair"/>
</dbReference>
<dbReference type="PROSITE" id="PS50222">
    <property type="entry name" value="EF_HAND_2"/>
    <property type="match status" value="1"/>
</dbReference>
<keyword evidence="5" id="KW-1185">Reference proteome</keyword>
<sequence length="144" mass="15327">MTMNWLKTTASAAALVLAVAAGPAIAQEAFSDWDADASGSISETEWNTGWSDAGVYDAWDANDDNAISEDEWTAGVGENEELWNERFGETAYGDWDADDDGALTEEEFGSGVYAGYDADESGVIEEPEFGDAGDDIGDEGLFDV</sequence>
<dbReference type="RefSeq" id="WP_188915716.1">
    <property type="nucleotide sequence ID" value="NZ_BMMF01000020.1"/>
</dbReference>
<evidence type="ECO:0000256" key="2">
    <source>
        <dbReference type="SAM" id="SignalP"/>
    </source>
</evidence>
<accession>A0A917VA36</accession>